<reference evidence="2" key="1">
    <citation type="journal article" date="2020" name="Nature">
        <title>Giant virus diversity and host interactions through global metagenomics.</title>
        <authorList>
            <person name="Schulz F."/>
            <person name="Roux S."/>
            <person name="Paez-Espino D."/>
            <person name="Jungbluth S."/>
            <person name="Walsh D.A."/>
            <person name="Denef V.J."/>
            <person name="McMahon K.D."/>
            <person name="Konstantinidis K.T."/>
            <person name="Eloe-Fadrosh E.A."/>
            <person name="Kyrpides N.C."/>
            <person name="Woyke T."/>
        </authorList>
    </citation>
    <scope>NUCLEOTIDE SEQUENCE</scope>
    <source>
        <strain evidence="2">GVMAG-S-1040241-154</strain>
    </source>
</reference>
<dbReference type="EMBL" id="MN740684">
    <property type="protein sequence ID" value="QHU07590.1"/>
    <property type="molecule type" value="Genomic_DNA"/>
</dbReference>
<name>A0A6C0JSB4_9ZZZZ</name>
<evidence type="ECO:0000313" key="2">
    <source>
        <dbReference type="EMBL" id="QHU07590.1"/>
    </source>
</evidence>
<keyword evidence="1" id="KW-1133">Transmembrane helix</keyword>
<sequence length="269" mass="32345">MDTSYKLVLYENKTGLFDNSIDATYIIYLEGNEKRLKNIMDQIKKIYLTKKVYILYNKGFKKSKKKEYITTTAKDLVDCNIKIFNHSKKNNYDNILILEDDFILSEKILEKNVIDKIDNFLIKNKNTSFSFYLGTIPFLFIPYNLNINRGILNIYTHSVIYSKKYREKVLNYNYKKIYCWDIFQNYFNNNRYFYNIPLVYQPIEDTENSKNWPVPEIIRLLWLKIAKFTNSNNKPALLFKLMYLLSYILSLILLGILIYIIINIWKKFI</sequence>
<dbReference type="AlphaFoldDB" id="A0A6C0JSB4"/>
<feature type="transmembrane region" description="Helical" evidence="1">
    <location>
        <begin position="241"/>
        <end position="265"/>
    </location>
</feature>
<evidence type="ECO:0000256" key="1">
    <source>
        <dbReference type="SAM" id="Phobius"/>
    </source>
</evidence>
<proteinExistence type="predicted"/>
<accession>A0A6C0JSB4</accession>
<keyword evidence="1" id="KW-0812">Transmembrane</keyword>
<evidence type="ECO:0008006" key="3">
    <source>
        <dbReference type="Google" id="ProtNLM"/>
    </source>
</evidence>
<organism evidence="2">
    <name type="scientific">viral metagenome</name>
    <dbReference type="NCBI Taxonomy" id="1070528"/>
    <lineage>
        <taxon>unclassified sequences</taxon>
        <taxon>metagenomes</taxon>
        <taxon>organismal metagenomes</taxon>
    </lineage>
</organism>
<keyword evidence="1" id="KW-0472">Membrane</keyword>
<protein>
    <recommendedName>
        <fullName evidence="3">Glycosyltransferase 2-like domain-containing protein</fullName>
    </recommendedName>
</protein>